<dbReference type="Ensembl" id="ENSSLUT00000023103.1">
    <property type="protein sequence ID" value="ENSSLUP00000022361.1"/>
    <property type="gene ID" value="ENSSLUG00000010286.1"/>
</dbReference>
<protein>
    <submittedName>
        <fullName evidence="1">Uncharacterized protein</fullName>
    </submittedName>
</protein>
<reference evidence="1" key="2">
    <citation type="submission" date="2025-09" db="UniProtKB">
        <authorList>
            <consortium name="Ensembl"/>
        </authorList>
    </citation>
    <scope>IDENTIFICATION</scope>
</reference>
<organism evidence="1 2">
    <name type="scientific">Sander lucioperca</name>
    <name type="common">Pike-perch</name>
    <name type="synonym">Perca lucioperca</name>
    <dbReference type="NCBI Taxonomy" id="283035"/>
    <lineage>
        <taxon>Eukaryota</taxon>
        <taxon>Metazoa</taxon>
        <taxon>Chordata</taxon>
        <taxon>Craniata</taxon>
        <taxon>Vertebrata</taxon>
        <taxon>Euteleostomi</taxon>
        <taxon>Actinopterygii</taxon>
        <taxon>Neopterygii</taxon>
        <taxon>Teleostei</taxon>
        <taxon>Neoteleostei</taxon>
        <taxon>Acanthomorphata</taxon>
        <taxon>Eupercaria</taxon>
        <taxon>Perciformes</taxon>
        <taxon>Percoidei</taxon>
        <taxon>Percidae</taxon>
        <taxon>Luciopercinae</taxon>
        <taxon>Sander</taxon>
    </lineage>
</organism>
<reference evidence="1" key="1">
    <citation type="submission" date="2025-08" db="UniProtKB">
        <authorList>
            <consortium name="Ensembl"/>
        </authorList>
    </citation>
    <scope>IDENTIFICATION</scope>
</reference>
<keyword evidence="2" id="KW-1185">Reference proteome</keyword>
<dbReference type="Proteomes" id="UP000694568">
    <property type="component" value="Unplaced"/>
</dbReference>
<name>A0A8C9Y8Y9_SANLU</name>
<proteinExistence type="predicted"/>
<sequence>MQIQIALQKFTFTYPSDKAPFWLSFDSFSLYLKGGDRSKRNTKPRKEVTCPLPLGAVSALIAVRRGRGKDPEWCI</sequence>
<dbReference type="AlphaFoldDB" id="A0A8C9Y8Y9"/>
<evidence type="ECO:0000313" key="2">
    <source>
        <dbReference type="Proteomes" id="UP000694568"/>
    </source>
</evidence>
<evidence type="ECO:0000313" key="1">
    <source>
        <dbReference type="Ensembl" id="ENSSLUP00000022361.1"/>
    </source>
</evidence>
<accession>A0A8C9Y8Y9</accession>